<dbReference type="Proteomes" id="UP000501568">
    <property type="component" value="Chromosome"/>
</dbReference>
<dbReference type="InterPro" id="IPR016047">
    <property type="entry name" value="M23ase_b-sheet_dom"/>
</dbReference>
<reference evidence="2 3" key="1">
    <citation type="submission" date="2020-02" db="EMBL/GenBank/DDBJ databases">
        <authorList>
            <person name="Zheng R.K."/>
            <person name="Sun C.M."/>
        </authorList>
    </citation>
    <scope>NUCLEOTIDE SEQUENCE [LARGE SCALE GENOMIC DNA]</scope>
    <source>
        <strain evidence="3">zrk23</strain>
    </source>
</reference>
<dbReference type="EMBL" id="CP049109">
    <property type="protein sequence ID" value="QIG81927.1"/>
    <property type="molecule type" value="Genomic_DNA"/>
</dbReference>
<evidence type="ECO:0000313" key="3">
    <source>
        <dbReference type="Proteomes" id="UP000501568"/>
    </source>
</evidence>
<evidence type="ECO:0000259" key="1">
    <source>
        <dbReference type="Pfam" id="PF01551"/>
    </source>
</evidence>
<dbReference type="Pfam" id="PF01551">
    <property type="entry name" value="Peptidase_M23"/>
    <property type="match status" value="1"/>
</dbReference>
<proteinExistence type="predicted"/>
<dbReference type="InterPro" id="IPR050570">
    <property type="entry name" value="Cell_wall_metabolism_enzyme"/>
</dbReference>
<dbReference type="GO" id="GO:0004222">
    <property type="term" value="F:metalloendopeptidase activity"/>
    <property type="evidence" value="ECO:0007669"/>
    <property type="project" value="TreeGrafter"/>
</dbReference>
<dbReference type="PANTHER" id="PTHR21666:SF270">
    <property type="entry name" value="MUREIN HYDROLASE ACTIVATOR ENVC"/>
    <property type="match status" value="1"/>
</dbReference>
<organism evidence="2 3">
    <name type="scientific">Stakelama tenebrarum</name>
    <dbReference type="NCBI Taxonomy" id="2711215"/>
    <lineage>
        <taxon>Bacteria</taxon>
        <taxon>Pseudomonadati</taxon>
        <taxon>Pseudomonadota</taxon>
        <taxon>Alphaproteobacteria</taxon>
        <taxon>Sphingomonadales</taxon>
        <taxon>Sphingomonadaceae</taxon>
        <taxon>Stakelama</taxon>
    </lineage>
</organism>
<name>A0A6G6YAT1_9SPHN</name>
<dbReference type="Gene3D" id="2.70.70.10">
    <property type="entry name" value="Glucose Permease (Domain IIA)"/>
    <property type="match status" value="1"/>
</dbReference>
<accession>A0A6G6YAT1</accession>
<feature type="domain" description="M23ase beta-sheet core" evidence="1">
    <location>
        <begin position="50"/>
        <end position="157"/>
    </location>
</feature>
<dbReference type="InterPro" id="IPR011055">
    <property type="entry name" value="Dup_hybrid_motif"/>
</dbReference>
<sequence>MQPTGEPAPAAASAPVATGDAPVLMMPVSGVAAADLYDSWGDPRGGGERTHTGIDIMAPGGTLVVAAASGTIEKLYRSEGGGGITLYQRSDDGKWSFYYAHLGGYAPGITEGMHVEAGDSIAYVGDTGNAAPGNHHLHFAVSAMQSDEGWWQGTPINPYPLLAEGRSGG</sequence>
<dbReference type="PANTHER" id="PTHR21666">
    <property type="entry name" value="PEPTIDASE-RELATED"/>
    <property type="match status" value="1"/>
</dbReference>
<gene>
    <name evidence="2" type="ORF">G5C33_12510</name>
</gene>
<keyword evidence="3" id="KW-1185">Reference proteome</keyword>
<dbReference type="AlphaFoldDB" id="A0A6G6YAT1"/>
<dbReference type="SUPFAM" id="SSF51261">
    <property type="entry name" value="Duplicated hybrid motif"/>
    <property type="match status" value="1"/>
</dbReference>
<evidence type="ECO:0000313" key="2">
    <source>
        <dbReference type="EMBL" id="QIG81927.1"/>
    </source>
</evidence>
<dbReference type="KEGG" id="spzr:G5C33_12510"/>
<dbReference type="CDD" id="cd12797">
    <property type="entry name" value="M23_peptidase"/>
    <property type="match status" value="1"/>
</dbReference>
<protein>
    <submittedName>
        <fullName evidence="2">M23 family metallopeptidase</fullName>
    </submittedName>
</protein>